<accession>Q9HKU2</accession>
<protein>
    <submittedName>
        <fullName evidence="2">Hypothetical membrane protein</fullName>
    </submittedName>
</protein>
<organism evidence="2 3">
    <name type="scientific">Thermoplasma acidophilum (strain ATCC 25905 / DSM 1728 / JCM 9062 / NBRC 15155 / AMRC-C165)</name>
    <dbReference type="NCBI Taxonomy" id="273075"/>
    <lineage>
        <taxon>Archaea</taxon>
        <taxon>Methanobacteriati</taxon>
        <taxon>Thermoplasmatota</taxon>
        <taxon>Thermoplasmata</taxon>
        <taxon>Thermoplasmatales</taxon>
        <taxon>Thermoplasmataceae</taxon>
        <taxon>Thermoplasma</taxon>
    </lineage>
</organism>
<keyword evidence="1" id="KW-1133">Transmembrane helix</keyword>
<dbReference type="STRING" id="273075.gene:9571721"/>
<dbReference type="AlphaFoldDB" id="Q9HKU2"/>
<proteinExistence type="predicted"/>
<dbReference type="HOGENOM" id="CLU_1881171_0_0_2"/>
<dbReference type="InParanoid" id="Q9HKU2"/>
<dbReference type="EnsemblBacteria" id="CAC11643">
    <property type="protein sequence ID" value="CAC11643"/>
    <property type="gene ID" value="CAC11643"/>
</dbReference>
<evidence type="ECO:0000313" key="2">
    <source>
        <dbReference type="EMBL" id="CAC11643.1"/>
    </source>
</evidence>
<keyword evidence="1" id="KW-0812">Transmembrane</keyword>
<reference evidence="2 3" key="1">
    <citation type="journal article" date="2000" name="Nature">
        <title>The genome sequence of the thermoacidophilic scavenger Thermoplasma acidophilum.</title>
        <authorList>
            <person name="Ruepp A."/>
            <person name="Graml W."/>
            <person name="Santos-Martinez M.L."/>
            <person name="Koretke K.K."/>
            <person name="Volker C."/>
            <person name="Mewes H.W."/>
            <person name="Frishman D."/>
            <person name="Stocker S."/>
            <person name="Lupas A.N."/>
            <person name="Baumeister W."/>
        </authorList>
    </citation>
    <scope>NUCLEOTIDE SEQUENCE [LARGE SCALE GENOMIC DNA]</scope>
    <source>
        <strain evidence="3">ATCC 25905 / DSM 1728 / JCM 9062 / NBRC 15155 / AMRC-C165</strain>
    </source>
</reference>
<dbReference type="PaxDb" id="273075-Ta0502"/>
<gene>
    <name evidence="2" type="ordered locus">Ta0502</name>
</gene>
<name>Q9HKU2_THEAC</name>
<sequence length="135" mass="14975">MDVTPLIIKTFGYIIEALLVVSIILDIGYAIYDIYLMRSEGLEALSYSLVENAFFALVLLELYLGAHDFVVRSPSGLRHVVEAGLSYIIREIIVDISTGIKDIYSLSALAIVIVSLAVTLYFLSSSEKWHDTPKS</sequence>
<evidence type="ECO:0000256" key="1">
    <source>
        <dbReference type="SAM" id="Phobius"/>
    </source>
</evidence>
<feature type="transmembrane region" description="Helical" evidence="1">
    <location>
        <begin position="44"/>
        <end position="64"/>
    </location>
</feature>
<keyword evidence="3" id="KW-1185">Reference proteome</keyword>
<dbReference type="eggNOG" id="arCOG06050">
    <property type="taxonomic scope" value="Archaea"/>
</dbReference>
<keyword evidence="1" id="KW-0472">Membrane</keyword>
<dbReference type="OrthoDB" id="57161at2157"/>
<feature type="transmembrane region" description="Helical" evidence="1">
    <location>
        <begin position="103"/>
        <end position="123"/>
    </location>
</feature>
<dbReference type="Proteomes" id="UP000001024">
    <property type="component" value="Chromosome"/>
</dbReference>
<dbReference type="RefSeq" id="WP_010900927.1">
    <property type="nucleotide sequence ID" value="NC_002578.1"/>
</dbReference>
<feature type="transmembrane region" description="Helical" evidence="1">
    <location>
        <begin position="12"/>
        <end position="32"/>
    </location>
</feature>
<dbReference type="EMBL" id="AL445064">
    <property type="protein sequence ID" value="CAC11643.1"/>
    <property type="molecule type" value="Genomic_DNA"/>
</dbReference>
<evidence type="ECO:0000313" key="3">
    <source>
        <dbReference type="Proteomes" id="UP000001024"/>
    </source>
</evidence>
<dbReference type="KEGG" id="tac:Ta0502"/>